<dbReference type="AlphaFoldDB" id="A0AAV4P0J2"/>
<dbReference type="PANTHER" id="PTHR22878">
    <property type="entry name" value="DYNEIN HEAVY CHAIN 6, AXONEMAL-LIKE-RELATED"/>
    <property type="match status" value="1"/>
</dbReference>
<dbReference type="GO" id="GO:0051959">
    <property type="term" value="F:dynein light intermediate chain binding"/>
    <property type="evidence" value="ECO:0007669"/>
    <property type="project" value="InterPro"/>
</dbReference>
<dbReference type="InterPro" id="IPR026983">
    <property type="entry name" value="DHC"/>
</dbReference>
<dbReference type="PANTHER" id="PTHR22878:SF70">
    <property type="entry name" value="DYNEIN HEAVY CHAIN 2, AXONEMAL"/>
    <property type="match status" value="1"/>
</dbReference>
<keyword evidence="1" id="KW-0812">Transmembrane</keyword>
<proteinExistence type="predicted"/>
<dbReference type="GO" id="GO:0030286">
    <property type="term" value="C:dynein complex"/>
    <property type="evidence" value="ECO:0007669"/>
    <property type="project" value="InterPro"/>
</dbReference>
<dbReference type="Gene3D" id="3.40.50.300">
    <property type="entry name" value="P-loop containing nucleotide triphosphate hydrolases"/>
    <property type="match status" value="1"/>
</dbReference>
<keyword evidence="4" id="KW-1185">Reference proteome</keyword>
<organism evidence="3 4">
    <name type="scientific">Caerostris extrusa</name>
    <name type="common">Bark spider</name>
    <name type="synonym">Caerostris bankana</name>
    <dbReference type="NCBI Taxonomy" id="172846"/>
    <lineage>
        <taxon>Eukaryota</taxon>
        <taxon>Metazoa</taxon>
        <taxon>Ecdysozoa</taxon>
        <taxon>Arthropoda</taxon>
        <taxon>Chelicerata</taxon>
        <taxon>Arachnida</taxon>
        <taxon>Araneae</taxon>
        <taxon>Araneomorphae</taxon>
        <taxon>Entelegynae</taxon>
        <taxon>Araneoidea</taxon>
        <taxon>Araneidae</taxon>
        <taxon>Caerostris</taxon>
    </lineage>
</organism>
<feature type="transmembrane region" description="Helical" evidence="1">
    <location>
        <begin position="95"/>
        <end position="117"/>
    </location>
</feature>
<comment type="caution">
    <text evidence="3">The sequence shown here is derived from an EMBL/GenBank/DDBJ whole genome shotgun (WGS) entry which is preliminary data.</text>
</comment>
<dbReference type="InterPro" id="IPR035706">
    <property type="entry name" value="AAA_9"/>
</dbReference>
<sequence>MVCIKLGDSTIEYSSEFRFYITTKLRNPHYLPETSVKVTLVNFMITPAGLEDQLLGIVVAREKPELEEQKNNLLLQGAENKRCLWRKLKPKSIKLVWVINQLLSILPFCFFTIADLANIDPMYQYSLPWFINLYIGSIDNSELLFSFLLCINILKAEGWVKEEEWRFLLTGGIGLENPHKNPFTWLPQKSWDEFCRLSELGPFEGLRESIAAEGKGFRVLFDSLNPHEEDIPGEWNEELSDFQKLLIMRCIRFDKMIPAVQKFVMENLGQSFIEPPPFDLGKAFSGQLLLFTP</sequence>
<dbReference type="GO" id="GO:0007018">
    <property type="term" value="P:microtubule-based movement"/>
    <property type="evidence" value="ECO:0007669"/>
    <property type="project" value="InterPro"/>
</dbReference>
<dbReference type="Pfam" id="PF12781">
    <property type="entry name" value="AAA_9"/>
    <property type="match status" value="1"/>
</dbReference>
<dbReference type="Gene3D" id="1.10.8.1220">
    <property type="match status" value="1"/>
</dbReference>
<evidence type="ECO:0000259" key="2">
    <source>
        <dbReference type="Pfam" id="PF12781"/>
    </source>
</evidence>
<reference evidence="3 4" key="1">
    <citation type="submission" date="2021-06" db="EMBL/GenBank/DDBJ databases">
        <title>Caerostris extrusa draft genome.</title>
        <authorList>
            <person name="Kono N."/>
            <person name="Arakawa K."/>
        </authorList>
    </citation>
    <scope>NUCLEOTIDE SEQUENCE [LARGE SCALE GENOMIC DNA]</scope>
</reference>
<keyword evidence="1" id="KW-0472">Membrane</keyword>
<evidence type="ECO:0000256" key="1">
    <source>
        <dbReference type="SAM" id="Phobius"/>
    </source>
</evidence>
<keyword evidence="1" id="KW-1133">Transmembrane helix</keyword>
<feature type="transmembrane region" description="Helical" evidence="1">
    <location>
        <begin position="129"/>
        <end position="154"/>
    </location>
</feature>
<dbReference type="InterPro" id="IPR027417">
    <property type="entry name" value="P-loop_NTPase"/>
</dbReference>
<feature type="domain" description="Dynein heavy chain ATP-binding dynein motor region" evidence="2">
    <location>
        <begin position="3"/>
        <end position="84"/>
    </location>
</feature>
<protein>
    <submittedName>
        <fullName evidence="3">Dynein heavy chain 7, axonemal</fullName>
    </submittedName>
</protein>
<name>A0AAV4P0J2_CAEEX</name>
<dbReference type="GO" id="GO:0045505">
    <property type="term" value="F:dynein intermediate chain binding"/>
    <property type="evidence" value="ECO:0007669"/>
    <property type="project" value="InterPro"/>
</dbReference>
<dbReference type="EMBL" id="BPLR01003968">
    <property type="protein sequence ID" value="GIX90742.1"/>
    <property type="molecule type" value="Genomic_DNA"/>
</dbReference>
<evidence type="ECO:0000313" key="3">
    <source>
        <dbReference type="EMBL" id="GIX90742.1"/>
    </source>
</evidence>
<accession>A0AAV4P0J2</accession>
<evidence type="ECO:0000313" key="4">
    <source>
        <dbReference type="Proteomes" id="UP001054945"/>
    </source>
</evidence>
<gene>
    <name evidence="3" type="primary">Dnah7</name>
    <name evidence="3" type="ORF">CEXT_66981</name>
</gene>
<dbReference type="FunFam" id="3.40.50.300:FF:004559">
    <property type="entry name" value="Predicted protein"/>
    <property type="match status" value="1"/>
</dbReference>
<dbReference type="Proteomes" id="UP001054945">
    <property type="component" value="Unassembled WGS sequence"/>
</dbReference>